<accession>A0AAP9WP42</accession>
<keyword evidence="4" id="KW-0812">Transmembrane</keyword>
<dbReference type="SMART" id="SM00342">
    <property type="entry name" value="HTH_ARAC"/>
    <property type="match status" value="1"/>
</dbReference>
<dbReference type="PANTHER" id="PTHR43280:SF29">
    <property type="entry name" value="ARAC-FAMILY TRANSCRIPTIONAL REGULATOR"/>
    <property type="match status" value="1"/>
</dbReference>
<dbReference type="RefSeq" id="WP_192505230.1">
    <property type="nucleotide sequence ID" value="NZ_CP043899.1"/>
</dbReference>
<name>A0AAP9WP42_LEPIR</name>
<feature type="transmembrane region" description="Helical" evidence="4">
    <location>
        <begin position="54"/>
        <end position="73"/>
    </location>
</feature>
<feature type="domain" description="HTH araC/xylS-type" evidence="5">
    <location>
        <begin position="277"/>
        <end position="378"/>
    </location>
</feature>
<keyword evidence="4" id="KW-0472">Membrane</keyword>
<reference evidence="6" key="1">
    <citation type="submission" date="2019-09" db="EMBL/GenBank/DDBJ databases">
        <title>Comparative Genomics of Leptospira interrogans Reveals Genome Plasticity - A Common Adaptive Strategy for Survival in Various Hosts.</title>
        <authorList>
            <person name="Ramli S.R."/>
            <person name="Bunk B."/>
            <person name="Goris M."/>
            <person name="Bhuju S."/>
            <person name="Jarek M."/>
            <person name="Sproer C."/>
            <person name="Mustakim S."/>
            <person name="Strommenger B."/>
            <person name="Pessler F."/>
        </authorList>
    </citation>
    <scope>NUCLEOTIDE SEQUENCE</scope>
    <source>
        <strain evidence="6">1489</strain>
        <plasmid evidence="6">p7</plasmid>
    </source>
</reference>
<dbReference type="InterPro" id="IPR009057">
    <property type="entry name" value="Homeodomain-like_sf"/>
</dbReference>
<dbReference type="Gene3D" id="1.10.10.60">
    <property type="entry name" value="Homeodomain-like"/>
    <property type="match status" value="1"/>
</dbReference>
<keyword evidence="1" id="KW-0805">Transcription regulation</keyword>
<dbReference type="EMBL" id="CP043899">
    <property type="protein sequence ID" value="QOI53305.1"/>
    <property type="molecule type" value="Genomic_DNA"/>
</dbReference>
<keyword evidence="4" id="KW-1133">Transmembrane helix</keyword>
<evidence type="ECO:0000259" key="5">
    <source>
        <dbReference type="PROSITE" id="PS01124"/>
    </source>
</evidence>
<feature type="transmembrane region" description="Helical" evidence="4">
    <location>
        <begin position="21"/>
        <end position="42"/>
    </location>
</feature>
<keyword evidence="3" id="KW-0804">Transcription</keyword>
<dbReference type="AlphaFoldDB" id="A0AAP9WP42"/>
<evidence type="ECO:0000256" key="1">
    <source>
        <dbReference type="ARBA" id="ARBA00023015"/>
    </source>
</evidence>
<evidence type="ECO:0000256" key="4">
    <source>
        <dbReference type="SAM" id="Phobius"/>
    </source>
</evidence>
<evidence type="ECO:0000256" key="3">
    <source>
        <dbReference type="ARBA" id="ARBA00023163"/>
    </source>
</evidence>
<dbReference type="PROSITE" id="PS01124">
    <property type="entry name" value="HTH_ARAC_FAMILY_2"/>
    <property type="match status" value="1"/>
</dbReference>
<dbReference type="GO" id="GO:0003700">
    <property type="term" value="F:DNA-binding transcription factor activity"/>
    <property type="evidence" value="ECO:0007669"/>
    <property type="project" value="InterPro"/>
</dbReference>
<geneLocation type="plasmid" evidence="6 7">
    <name>p7</name>
</geneLocation>
<feature type="transmembrane region" description="Helical" evidence="4">
    <location>
        <begin position="138"/>
        <end position="159"/>
    </location>
</feature>
<dbReference type="GO" id="GO:0043565">
    <property type="term" value="F:sequence-specific DNA binding"/>
    <property type="evidence" value="ECO:0007669"/>
    <property type="project" value="InterPro"/>
</dbReference>
<dbReference type="PANTHER" id="PTHR43280">
    <property type="entry name" value="ARAC-FAMILY TRANSCRIPTIONAL REGULATOR"/>
    <property type="match status" value="1"/>
</dbReference>
<feature type="transmembrane region" description="Helical" evidence="4">
    <location>
        <begin position="171"/>
        <end position="195"/>
    </location>
</feature>
<feature type="transmembrane region" description="Helical" evidence="4">
    <location>
        <begin position="85"/>
        <end position="108"/>
    </location>
</feature>
<gene>
    <name evidence="6" type="ORF">Lepto1489_23445</name>
</gene>
<protein>
    <submittedName>
        <fullName evidence="6">AraC family transcriptional regulator</fullName>
    </submittedName>
</protein>
<dbReference type="Pfam" id="PF12833">
    <property type="entry name" value="HTH_18"/>
    <property type="match status" value="1"/>
</dbReference>
<dbReference type="InterPro" id="IPR018060">
    <property type="entry name" value="HTH_AraC"/>
</dbReference>
<sequence length="399" mass="45903">MSKFLSIFDIYTVGILDYENFLKLGIIYFHAFGVVIGFLLGFSKLYLSDGFSKSYGSILQSAAFFLILNNGILIDQGILRYDSRILFGSYYGLVLYSSLAVIVCFNYLFESFDNPWIYCKRLLGIIPITILFSYFIPVYYFISFIDILGIMISIFTFVWSLKKVLNTKKSILYFNLPFLSLLISICFVFDFFGTIYDKKNLLFFAEFIPGSVICYSILLERFFPSLFGKVIVSIPDTNLVKEIELETIPIPEVKEAETYKYQSKELLVGIDLEKVNTKLNQFIDIKGFKDEELRLPDFATDLGLTTHQASRYLNKFLNMSYTDFLNYHRIKEVIDMIKIRSNFNLLSIALECGFNSASSFHRACVKFTGKSPKELKSYIQSNEGSSLSILQKPKIQSHS</sequence>
<dbReference type="Proteomes" id="UP000663255">
    <property type="component" value="Plasmid p7"/>
</dbReference>
<evidence type="ECO:0000313" key="6">
    <source>
        <dbReference type="EMBL" id="QOI53305.1"/>
    </source>
</evidence>
<proteinExistence type="predicted"/>
<evidence type="ECO:0000256" key="2">
    <source>
        <dbReference type="ARBA" id="ARBA00023125"/>
    </source>
</evidence>
<keyword evidence="6" id="KW-0614">Plasmid</keyword>
<keyword evidence="2" id="KW-0238">DNA-binding</keyword>
<organism evidence="6 7">
    <name type="scientific">Leptospira interrogans serovar Bataviae</name>
    <dbReference type="NCBI Taxonomy" id="312175"/>
    <lineage>
        <taxon>Bacteria</taxon>
        <taxon>Pseudomonadati</taxon>
        <taxon>Spirochaetota</taxon>
        <taxon>Spirochaetia</taxon>
        <taxon>Leptospirales</taxon>
        <taxon>Leptospiraceae</taxon>
        <taxon>Leptospira</taxon>
    </lineage>
</organism>
<dbReference type="SUPFAM" id="SSF46689">
    <property type="entry name" value="Homeodomain-like"/>
    <property type="match status" value="1"/>
</dbReference>
<evidence type="ECO:0000313" key="7">
    <source>
        <dbReference type="Proteomes" id="UP000663255"/>
    </source>
</evidence>